<dbReference type="PANTHER" id="PTHR43415">
    <property type="entry name" value="SPERMIDINE N(1)-ACETYLTRANSFERASE"/>
    <property type="match status" value="1"/>
</dbReference>
<dbReference type="InterPro" id="IPR000182">
    <property type="entry name" value="GNAT_dom"/>
</dbReference>
<evidence type="ECO:0000259" key="1">
    <source>
        <dbReference type="PROSITE" id="PS51186"/>
    </source>
</evidence>
<comment type="caution">
    <text evidence="2">The sequence shown here is derived from an EMBL/GenBank/DDBJ whole genome shotgun (WGS) entry which is preliminary data.</text>
</comment>
<accession>A0A4V3D665</accession>
<evidence type="ECO:0000313" key="2">
    <source>
        <dbReference type="EMBL" id="TDQ42747.1"/>
    </source>
</evidence>
<dbReference type="AlphaFoldDB" id="A0A4V3D665"/>
<reference evidence="2 3" key="1">
    <citation type="submission" date="2019-03" db="EMBL/GenBank/DDBJ databases">
        <title>Genomic Encyclopedia of Type Strains, Phase IV (KMG-IV): sequencing the most valuable type-strain genomes for metagenomic binning, comparative biology and taxonomic classification.</title>
        <authorList>
            <person name="Goeker M."/>
        </authorList>
    </citation>
    <scope>NUCLEOTIDE SEQUENCE [LARGE SCALE GENOMIC DNA]</scope>
    <source>
        <strain evidence="2 3">DSM 28697</strain>
    </source>
</reference>
<dbReference type="PANTHER" id="PTHR43415:SF3">
    <property type="entry name" value="GNAT-FAMILY ACETYLTRANSFERASE"/>
    <property type="match status" value="1"/>
</dbReference>
<keyword evidence="2" id="KW-0808">Transferase</keyword>
<dbReference type="GO" id="GO:0016747">
    <property type="term" value="F:acyltransferase activity, transferring groups other than amino-acyl groups"/>
    <property type="evidence" value="ECO:0007669"/>
    <property type="project" value="InterPro"/>
</dbReference>
<dbReference type="RefSeq" id="WP_133578583.1">
    <property type="nucleotide sequence ID" value="NZ_SNYJ01000001.1"/>
</dbReference>
<dbReference type="PROSITE" id="PS51186">
    <property type="entry name" value="GNAT"/>
    <property type="match status" value="1"/>
</dbReference>
<proteinExistence type="predicted"/>
<organism evidence="2 3">
    <name type="scientific">Aureibacillus halotolerans</name>
    <dbReference type="NCBI Taxonomy" id="1508390"/>
    <lineage>
        <taxon>Bacteria</taxon>
        <taxon>Bacillati</taxon>
        <taxon>Bacillota</taxon>
        <taxon>Bacilli</taxon>
        <taxon>Bacillales</taxon>
        <taxon>Bacillaceae</taxon>
        <taxon>Aureibacillus</taxon>
    </lineage>
</organism>
<dbReference type="SUPFAM" id="SSF55729">
    <property type="entry name" value="Acyl-CoA N-acyltransferases (Nat)"/>
    <property type="match status" value="1"/>
</dbReference>
<dbReference type="EMBL" id="SNYJ01000001">
    <property type="protein sequence ID" value="TDQ42747.1"/>
    <property type="molecule type" value="Genomic_DNA"/>
</dbReference>
<name>A0A4V3D665_9BACI</name>
<feature type="domain" description="N-acetyltransferase" evidence="1">
    <location>
        <begin position="7"/>
        <end position="167"/>
    </location>
</feature>
<dbReference type="Proteomes" id="UP000295632">
    <property type="component" value="Unassembled WGS sequence"/>
</dbReference>
<dbReference type="Pfam" id="PF13302">
    <property type="entry name" value="Acetyltransf_3"/>
    <property type="match status" value="1"/>
</dbReference>
<protein>
    <submittedName>
        <fullName evidence="2">RimJ/RimL family protein N-acetyltransferase</fullName>
    </submittedName>
</protein>
<sequence>MFLGRSTRLDRFTAHDTELYHIWRNDAEVMSLTQTLLDSYSYEETERHVNGMLHQQDAKRYLIRDRETDQPIGLISLLQLDYVNANAECTIDIAEKSYWGKGYGRDAMDTLMRYAFDELRLHRLSLKVFSYNDRAIRLYEKLGFQVEGRHRDAIFRNGQYHDIFFMACLSSEFRRQ</sequence>
<dbReference type="OrthoDB" id="9795206at2"/>
<gene>
    <name evidence="2" type="ORF">EV213_101176</name>
</gene>
<dbReference type="Gene3D" id="3.40.630.30">
    <property type="match status" value="1"/>
</dbReference>
<dbReference type="InterPro" id="IPR016181">
    <property type="entry name" value="Acyl_CoA_acyltransferase"/>
</dbReference>
<keyword evidence="3" id="KW-1185">Reference proteome</keyword>
<evidence type="ECO:0000313" key="3">
    <source>
        <dbReference type="Proteomes" id="UP000295632"/>
    </source>
</evidence>